<reference evidence="2" key="1">
    <citation type="journal article" date="2014" name="Front. Microbiol.">
        <title>High frequency of phylogenetically diverse reductive dehalogenase-homologous genes in deep subseafloor sedimentary metagenomes.</title>
        <authorList>
            <person name="Kawai M."/>
            <person name="Futagami T."/>
            <person name="Toyoda A."/>
            <person name="Takaki Y."/>
            <person name="Nishi S."/>
            <person name="Hori S."/>
            <person name="Arai W."/>
            <person name="Tsubouchi T."/>
            <person name="Morono Y."/>
            <person name="Uchiyama I."/>
            <person name="Ito T."/>
            <person name="Fujiyama A."/>
            <person name="Inagaki F."/>
            <person name="Takami H."/>
        </authorList>
    </citation>
    <scope>NUCLEOTIDE SEQUENCE</scope>
    <source>
        <strain evidence="2">Expedition CK06-06</strain>
    </source>
</reference>
<proteinExistence type="predicted"/>
<dbReference type="PANTHER" id="PTHR42921:SF1">
    <property type="entry name" value="ACETOACETYL-COA SYNTHETASE"/>
    <property type="match status" value="1"/>
</dbReference>
<evidence type="ECO:0000313" key="2">
    <source>
        <dbReference type="EMBL" id="GAH56633.1"/>
    </source>
</evidence>
<accession>X1IGE3</accession>
<sequence>AIWSSCSPDFGIKGILDRFGQTEPKVLFTADSYFYNGKTFDSLERVAGILKELPSIQKVVVVPYVEKKPDISQVPNSIRYEDFLSNEAGLGIQFEQLPSDHPLYIMFTSGTTGLPKCIVQGVGGILAVHLKELKLEIDVKPEDIIVYFTTTSWMMWTWLVSSLALGATVVLYDGSAFYPNPGALWKLAQDEKIAIFGTSARYLAELEKRGVKPGKEYNVSHLRMVLSTGSPLPVESFHFVYRDIKRDVRLSSISGGTDINGLFMTGNPIGPVYAGELQALSLGVNVQCFDPQ</sequence>
<feature type="non-terminal residue" evidence="2">
    <location>
        <position position="292"/>
    </location>
</feature>
<dbReference type="InterPro" id="IPR000873">
    <property type="entry name" value="AMP-dep_synth/lig_dom"/>
</dbReference>
<protein>
    <recommendedName>
        <fullName evidence="1">AMP-dependent synthetase/ligase domain-containing protein</fullName>
    </recommendedName>
</protein>
<dbReference type="GO" id="GO:0030729">
    <property type="term" value="F:acetoacetate-CoA ligase activity"/>
    <property type="evidence" value="ECO:0007669"/>
    <property type="project" value="TreeGrafter"/>
</dbReference>
<dbReference type="Gene3D" id="3.40.50.12780">
    <property type="entry name" value="N-terminal domain of ligase-like"/>
    <property type="match status" value="1"/>
</dbReference>
<comment type="caution">
    <text evidence="2">The sequence shown here is derived from an EMBL/GenBank/DDBJ whole genome shotgun (WGS) entry which is preliminary data.</text>
</comment>
<dbReference type="InterPro" id="IPR042099">
    <property type="entry name" value="ANL_N_sf"/>
</dbReference>
<dbReference type="PANTHER" id="PTHR42921">
    <property type="entry name" value="ACETOACETYL-COA SYNTHETASE"/>
    <property type="match status" value="1"/>
</dbReference>
<feature type="domain" description="AMP-dependent synthetase/ligase" evidence="1">
    <location>
        <begin position="3"/>
        <end position="264"/>
    </location>
</feature>
<evidence type="ECO:0000259" key="1">
    <source>
        <dbReference type="Pfam" id="PF00501"/>
    </source>
</evidence>
<dbReference type="PROSITE" id="PS00455">
    <property type="entry name" value="AMP_BINDING"/>
    <property type="match status" value="1"/>
</dbReference>
<gene>
    <name evidence="2" type="ORF">S03H2_30498</name>
</gene>
<feature type="non-terminal residue" evidence="2">
    <location>
        <position position="1"/>
    </location>
</feature>
<organism evidence="2">
    <name type="scientific">marine sediment metagenome</name>
    <dbReference type="NCBI Taxonomy" id="412755"/>
    <lineage>
        <taxon>unclassified sequences</taxon>
        <taxon>metagenomes</taxon>
        <taxon>ecological metagenomes</taxon>
    </lineage>
</organism>
<dbReference type="SUPFAM" id="SSF56801">
    <property type="entry name" value="Acetyl-CoA synthetase-like"/>
    <property type="match status" value="1"/>
</dbReference>
<dbReference type="Pfam" id="PF00501">
    <property type="entry name" value="AMP-binding"/>
    <property type="match status" value="1"/>
</dbReference>
<dbReference type="EMBL" id="BARU01018449">
    <property type="protein sequence ID" value="GAH56633.1"/>
    <property type="molecule type" value="Genomic_DNA"/>
</dbReference>
<dbReference type="AlphaFoldDB" id="X1IGE3"/>
<name>X1IGE3_9ZZZZ</name>
<dbReference type="InterPro" id="IPR020845">
    <property type="entry name" value="AMP-binding_CS"/>
</dbReference>